<feature type="domain" description="Ig-like" evidence="14">
    <location>
        <begin position="136"/>
        <end position="237"/>
    </location>
</feature>
<comment type="subcellular location">
    <subcellularLocation>
        <location evidence="1">Cell membrane</location>
        <topology evidence="1">Single-pass type I membrane protein</topology>
    </subcellularLocation>
</comment>
<organism evidence="15 16">
    <name type="scientific">Astatotilapia calliptera</name>
    <name type="common">Eastern happy</name>
    <name type="synonym">Chromis callipterus</name>
    <dbReference type="NCBI Taxonomy" id="8154"/>
    <lineage>
        <taxon>Eukaryota</taxon>
        <taxon>Metazoa</taxon>
        <taxon>Chordata</taxon>
        <taxon>Craniata</taxon>
        <taxon>Vertebrata</taxon>
        <taxon>Euteleostomi</taxon>
        <taxon>Actinopterygii</taxon>
        <taxon>Neopterygii</taxon>
        <taxon>Teleostei</taxon>
        <taxon>Neoteleostei</taxon>
        <taxon>Acanthomorphata</taxon>
        <taxon>Ovalentaria</taxon>
        <taxon>Cichlomorphae</taxon>
        <taxon>Cichliformes</taxon>
        <taxon>Cichlidae</taxon>
        <taxon>African cichlids</taxon>
        <taxon>Pseudocrenilabrinae</taxon>
        <taxon>Haplochromini</taxon>
        <taxon>Astatotilapia</taxon>
    </lineage>
</organism>
<keyword evidence="9" id="KW-0325">Glycoprotein</keyword>
<dbReference type="AlphaFoldDB" id="A0AAX7VDW7"/>
<keyword evidence="8" id="KW-0675">Receptor</keyword>
<sequence length="1084" mass="125422">MKMFVVFVILLHVSQHALAVVVEVNEGERSVLLPCLHSGYIPEEPTVMWTRSDLHPKSVHVRQEGRDDLTGQNQRYRGRTSMRSEALDTSDFSLTLRKPTKTDSGSYTCSISDGRGKWRLGDIQLHVKDQKVKVKVEEGSESVILPCKTKSDLPEDTRVEWTRSEQELMVVHVYSNRSDHLKNQDDLYCGRTKMNKDLLRTGDLSLTLKYPTERDSGGYICTIYRDKNILRQKVVLQVKERFPSWATAVLVLLVLLVVSGGLLFYFQHYFMSVPWVEVDSGVESVQLICKTTVWLPKDAKVEWKDKNNRKVHVYENGSDQPEEQDDKYKNRTKMKRNLLEPGDLSLTLKHPTDGDNSTYTCTVYSRERNILLRKQVNLTVRVPQVEVDSGVESVQLPFNTTLHLPEDVKVEWKDKGSRMIYVHQNGSDQHEEQHQVYRDRTKVNEDLLKTGDFSLTLKYPTDGDTNTYICIVYSRDGNILLKKNVELKVRVPQVEVDSGVESVQLPFNTTLHLPEDAKVEWKDKGSRMIYVHQNGSDQHEEQHQVYRDRTKVNEDLLKTGDLSLTLKHPTDGDNYTYTCTVYSREGNILLKKQVELKVRVPQVEVDSGVESVQLPFNTTLHLPEDAKVEWMDKYTILSRTHNRKVHVYENGSDQPEEQHQAYRDRTKMNEDLLKTGDLSLTLKHPTDGDNRTYTCTVYSREGNILLKRKVELKVRVPQVEVDSGVESVQLPFNTTLHLPEDAKVEWVDSDGDNVHVYKNGSDQPEEQHQAYRDRTKMNEDLLKTGDLSLTLKHPTDGDNRIYTCTVYSREGNILLKRKVELKVRVPQVEVDSGVESVQLPFNTTLHLPEDAKVEWMVNYKILSRPHNRKVHVYENSSDQPEEQHQDYRDRTKMNEDLLKTGDLSLTLKHPTDWDTRSYTCTVYSREGNILLKRKVKLKVRVCQVEVEEGAESVQLPFRTTQNLPEDTKVKWWEVGSYNKLHLYKNGSDQPEEQHQVYRDRTKMNEDLLRTGDLSLTLKQPTERDSGRYRCGVWSRGDIFTFFTRRYKTVQLKVRGRVQVQDQTGDIRNRSSSIDPTPLMADQSV</sequence>
<proteinExistence type="predicted"/>
<evidence type="ECO:0000256" key="3">
    <source>
        <dbReference type="ARBA" id="ARBA00022692"/>
    </source>
</evidence>
<feature type="domain" description="Ig-like" evidence="14">
    <location>
        <begin position="462"/>
        <end position="595"/>
    </location>
</feature>
<keyword evidence="10" id="KW-0393">Immunoglobulin domain</keyword>
<feature type="signal peptide" evidence="13">
    <location>
        <begin position="1"/>
        <end position="19"/>
    </location>
</feature>
<dbReference type="InterPro" id="IPR007110">
    <property type="entry name" value="Ig-like_dom"/>
</dbReference>
<name>A0AAX7VDW7_ASTCA</name>
<evidence type="ECO:0000256" key="6">
    <source>
        <dbReference type="ARBA" id="ARBA00023136"/>
    </source>
</evidence>
<keyword evidence="6 12" id="KW-0472">Membrane</keyword>
<dbReference type="GO" id="GO:0071222">
    <property type="term" value="P:cellular response to lipopolysaccharide"/>
    <property type="evidence" value="ECO:0007669"/>
    <property type="project" value="TreeGrafter"/>
</dbReference>
<evidence type="ECO:0000256" key="13">
    <source>
        <dbReference type="SAM" id="SignalP"/>
    </source>
</evidence>
<evidence type="ECO:0000256" key="11">
    <source>
        <dbReference type="SAM" id="MobiDB-lite"/>
    </source>
</evidence>
<keyword evidence="16" id="KW-1185">Reference proteome</keyword>
<dbReference type="GO" id="GO:0042130">
    <property type="term" value="P:negative regulation of T cell proliferation"/>
    <property type="evidence" value="ECO:0007669"/>
    <property type="project" value="TreeGrafter"/>
</dbReference>
<dbReference type="GO" id="GO:0007166">
    <property type="term" value="P:cell surface receptor signaling pathway"/>
    <property type="evidence" value="ECO:0007669"/>
    <property type="project" value="TreeGrafter"/>
</dbReference>
<feature type="domain" description="Ig-like" evidence="14">
    <location>
        <begin position="687"/>
        <end position="820"/>
    </location>
</feature>
<evidence type="ECO:0000313" key="15">
    <source>
        <dbReference type="Ensembl" id="ENSACLP00000079282.1"/>
    </source>
</evidence>
<dbReference type="InterPro" id="IPR013783">
    <property type="entry name" value="Ig-like_fold"/>
</dbReference>
<dbReference type="Ensembl" id="ENSACLT00000087868.1">
    <property type="protein sequence ID" value="ENSACLP00000079282.1"/>
    <property type="gene ID" value="ENSACLG00000032235.1"/>
</dbReference>
<dbReference type="InterPro" id="IPR013106">
    <property type="entry name" value="Ig_V-set"/>
</dbReference>
<keyword evidence="2" id="KW-1003">Cell membrane</keyword>
<feature type="domain" description="Ig-like" evidence="14">
    <location>
        <begin position="283"/>
        <end position="379"/>
    </location>
</feature>
<keyword evidence="7" id="KW-1015">Disulfide bond</keyword>
<dbReference type="SUPFAM" id="SSF48726">
    <property type="entry name" value="Immunoglobulin"/>
    <property type="match status" value="9"/>
</dbReference>
<dbReference type="Proteomes" id="UP000265100">
    <property type="component" value="Unplaced"/>
</dbReference>
<dbReference type="GO" id="GO:0031295">
    <property type="term" value="P:T cell costimulation"/>
    <property type="evidence" value="ECO:0007669"/>
    <property type="project" value="TreeGrafter"/>
</dbReference>
<dbReference type="SMART" id="SM00406">
    <property type="entry name" value="IGv"/>
    <property type="match status" value="4"/>
</dbReference>
<accession>A0AAX7VDW7</accession>
<dbReference type="Gene3D" id="2.60.40.10">
    <property type="entry name" value="Immunoglobulins"/>
    <property type="match status" value="9"/>
</dbReference>
<feature type="region of interest" description="Disordered" evidence="11">
    <location>
        <begin position="1062"/>
        <end position="1084"/>
    </location>
</feature>
<evidence type="ECO:0000256" key="5">
    <source>
        <dbReference type="ARBA" id="ARBA00022989"/>
    </source>
</evidence>
<evidence type="ECO:0000256" key="4">
    <source>
        <dbReference type="ARBA" id="ARBA00022729"/>
    </source>
</evidence>
<reference evidence="15" key="1">
    <citation type="submission" date="2025-08" db="UniProtKB">
        <authorList>
            <consortium name="Ensembl"/>
        </authorList>
    </citation>
    <scope>IDENTIFICATION</scope>
</reference>
<dbReference type="InterPro" id="IPR036179">
    <property type="entry name" value="Ig-like_dom_sf"/>
</dbReference>
<feature type="compositionally biased region" description="Polar residues" evidence="11">
    <location>
        <begin position="1062"/>
        <end position="1074"/>
    </location>
</feature>
<evidence type="ECO:0000256" key="1">
    <source>
        <dbReference type="ARBA" id="ARBA00004251"/>
    </source>
</evidence>
<dbReference type="InterPro" id="IPR051713">
    <property type="entry name" value="T-cell_Activation_Regulation"/>
</dbReference>
<dbReference type="Pfam" id="PF07686">
    <property type="entry name" value="V-set"/>
    <property type="match status" value="2"/>
</dbReference>
<dbReference type="PANTHER" id="PTHR25466">
    <property type="entry name" value="T-LYMPHOCYTE ACTIVATION ANTIGEN"/>
    <property type="match status" value="1"/>
</dbReference>
<dbReference type="GO" id="GO:0042102">
    <property type="term" value="P:positive regulation of T cell proliferation"/>
    <property type="evidence" value="ECO:0007669"/>
    <property type="project" value="TreeGrafter"/>
</dbReference>
<feature type="chain" id="PRO_5044295608" description="Ig-like domain-containing protein" evidence="13">
    <location>
        <begin position="20"/>
        <end position="1084"/>
    </location>
</feature>
<feature type="domain" description="Ig-like" evidence="14">
    <location>
        <begin position="23"/>
        <end position="114"/>
    </location>
</feature>
<reference evidence="15" key="2">
    <citation type="submission" date="2025-09" db="UniProtKB">
        <authorList>
            <consortium name="Ensembl"/>
        </authorList>
    </citation>
    <scope>IDENTIFICATION</scope>
</reference>
<dbReference type="InterPro" id="IPR003599">
    <property type="entry name" value="Ig_sub"/>
</dbReference>
<dbReference type="PROSITE" id="PS50835">
    <property type="entry name" value="IG_LIKE"/>
    <property type="match status" value="6"/>
</dbReference>
<dbReference type="PANTHER" id="PTHR25466:SF14">
    <property type="entry name" value="BUTYROPHILIN SUBFAMILY 2 MEMBER A2-LIKE-RELATED"/>
    <property type="match status" value="1"/>
</dbReference>
<protein>
    <recommendedName>
        <fullName evidence="14">Ig-like domain-containing protein</fullName>
    </recommendedName>
</protein>
<feature type="domain" description="Ig-like" evidence="14">
    <location>
        <begin position="910"/>
        <end position="1032"/>
    </location>
</feature>
<evidence type="ECO:0000256" key="9">
    <source>
        <dbReference type="ARBA" id="ARBA00023180"/>
    </source>
</evidence>
<feature type="transmembrane region" description="Helical" evidence="12">
    <location>
        <begin position="245"/>
        <end position="266"/>
    </location>
</feature>
<evidence type="ECO:0000259" key="14">
    <source>
        <dbReference type="PROSITE" id="PS50835"/>
    </source>
</evidence>
<dbReference type="GO" id="GO:0006955">
    <property type="term" value="P:immune response"/>
    <property type="evidence" value="ECO:0007669"/>
    <property type="project" value="TreeGrafter"/>
</dbReference>
<evidence type="ECO:0000256" key="8">
    <source>
        <dbReference type="ARBA" id="ARBA00023170"/>
    </source>
</evidence>
<evidence type="ECO:0000256" key="7">
    <source>
        <dbReference type="ARBA" id="ARBA00023157"/>
    </source>
</evidence>
<feature type="compositionally biased region" description="Basic and acidic residues" evidence="11">
    <location>
        <begin position="59"/>
        <end position="69"/>
    </location>
</feature>
<evidence type="ECO:0000256" key="12">
    <source>
        <dbReference type="SAM" id="Phobius"/>
    </source>
</evidence>
<dbReference type="GO" id="GO:0009897">
    <property type="term" value="C:external side of plasma membrane"/>
    <property type="evidence" value="ECO:0007669"/>
    <property type="project" value="TreeGrafter"/>
</dbReference>
<keyword evidence="5 12" id="KW-1133">Transmembrane helix</keyword>
<dbReference type="SMART" id="SM00409">
    <property type="entry name" value="IG"/>
    <property type="match status" value="9"/>
</dbReference>
<dbReference type="GeneTree" id="ENSGT00990000203878"/>
<keyword evidence="4 13" id="KW-0732">Signal</keyword>
<evidence type="ECO:0000313" key="16">
    <source>
        <dbReference type="Proteomes" id="UP000265100"/>
    </source>
</evidence>
<feature type="region of interest" description="Disordered" evidence="11">
    <location>
        <begin position="59"/>
        <end position="84"/>
    </location>
</feature>
<evidence type="ECO:0000256" key="2">
    <source>
        <dbReference type="ARBA" id="ARBA00022475"/>
    </source>
</evidence>
<evidence type="ECO:0000256" key="10">
    <source>
        <dbReference type="ARBA" id="ARBA00023319"/>
    </source>
</evidence>
<keyword evidence="3 12" id="KW-0812">Transmembrane</keyword>